<dbReference type="NCBIfam" id="NF041401">
    <property type="entry name" value="XopAF"/>
    <property type="match status" value="1"/>
</dbReference>
<evidence type="ECO:0000313" key="2">
    <source>
        <dbReference type="EMBL" id="CUV56345.1"/>
    </source>
</evidence>
<evidence type="ECO:0000256" key="1">
    <source>
        <dbReference type="SAM" id="MobiDB-lite"/>
    </source>
</evidence>
<dbReference type="AlphaFoldDB" id="A0A0S4WXR3"/>
<feature type="region of interest" description="Disordered" evidence="1">
    <location>
        <begin position="1"/>
        <end position="43"/>
    </location>
</feature>
<organism evidence="2">
    <name type="scientific">Ralstonia solanacearum</name>
    <name type="common">Pseudomonas solanacearum</name>
    <dbReference type="NCBI Taxonomy" id="305"/>
    <lineage>
        <taxon>Bacteria</taxon>
        <taxon>Pseudomonadati</taxon>
        <taxon>Pseudomonadota</taxon>
        <taxon>Betaproteobacteria</taxon>
        <taxon>Burkholderiales</taxon>
        <taxon>Burkholderiaceae</taxon>
        <taxon>Ralstonia</taxon>
        <taxon>Ralstonia solanacearum species complex</taxon>
    </lineage>
</organism>
<sequence>MGLCVSSSRNSFSDVDSQGSSTTDAAYATAAGNRTGRPTRSNRGVLEGLRTLPTPVNVSHHGLARRGAQLTLRMQPLEAYQSARTHQDHCIKDRSGSRFPRVRIERAMDQVAYHPYRFELDRTATVKVAGFNGFTPNTQNTSHLYSTGTSQPNTLVVTDNMTACIAIACAAENIEPATGDRLPGAKVRVFHLLPFAHEELMPDEILMSIRNYLEETMREGLTIRAAMHGGDTQGDMSISTAVALRNLLWELGVALEFDETCERRATNTPLGAVIRDDHSVQFVTQIVAAED</sequence>
<dbReference type="InterPro" id="IPR049923">
    <property type="entry name" value="AvrXv3-like"/>
</dbReference>
<reference evidence="2" key="1">
    <citation type="submission" date="2015-10" db="EMBL/GenBank/DDBJ databases">
        <authorList>
            <person name="Gilbert D.G."/>
        </authorList>
    </citation>
    <scope>NUCLEOTIDE SEQUENCE</scope>
    <source>
        <strain evidence="2">Phyl III-seqv23</strain>
    </source>
</reference>
<feature type="compositionally biased region" description="Low complexity" evidence="1">
    <location>
        <begin position="1"/>
        <end position="31"/>
    </location>
</feature>
<accession>A0A0S4WXR3</accession>
<gene>
    <name evidence="2" type="ORF">RUN215_v1_750014</name>
</gene>
<name>A0A0S4WXR3_RALSL</name>
<proteinExistence type="predicted"/>
<dbReference type="EMBL" id="LN899820">
    <property type="protein sequence ID" value="CUV56345.1"/>
    <property type="molecule type" value="Genomic_DNA"/>
</dbReference>
<protein>
    <submittedName>
        <fullName evidence="2">HopAF1 type III effector HopAF1</fullName>
    </submittedName>
</protein>